<dbReference type="SUPFAM" id="SSF48208">
    <property type="entry name" value="Six-hairpin glycosidases"/>
    <property type="match status" value="1"/>
</dbReference>
<protein>
    <recommendedName>
        <fullName evidence="2">alpha-L-rhamnosidase</fullName>
        <ecNumber evidence="2">3.2.1.40</ecNumber>
    </recommendedName>
</protein>
<dbReference type="EC" id="3.2.1.40" evidence="2"/>
<comment type="caution">
    <text evidence="6">The sequence shown here is derived from an EMBL/GenBank/DDBJ whole genome shotgun (WGS) entry which is preliminary data.</text>
</comment>
<dbReference type="Gene3D" id="2.60.120.260">
    <property type="entry name" value="Galactose-binding domain-like"/>
    <property type="match status" value="2"/>
</dbReference>
<dbReference type="Gene3D" id="1.50.10.10">
    <property type="match status" value="1"/>
</dbReference>
<accession>A0A9D2G4N8</accession>
<dbReference type="AlphaFoldDB" id="A0A9D2G4N8"/>
<dbReference type="PANTHER" id="PTHR33307:SF6">
    <property type="entry name" value="ALPHA-RHAMNOSIDASE (EUROFUNG)-RELATED"/>
    <property type="match status" value="1"/>
</dbReference>
<evidence type="ECO:0000256" key="1">
    <source>
        <dbReference type="ARBA" id="ARBA00001445"/>
    </source>
</evidence>
<dbReference type="EMBL" id="DXBB01000074">
    <property type="protein sequence ID" value="HIZ72989.1"/>
    <property type="molecule type" value="Genomic_DNA"/>
</dbReference>
<dbReference type="Pfam" id="PF08531">
    <property type="entry name" value="Bac_rhamnosid_N"/>
    <property type="match status" value="1"/>
</dbReference>
<dbReference type="GO" id="GO:0030596">
    <property type="term" value="F:alpha-L-rhamnosidase activity"/>
    <property type="evidence" value="ECO:0007669"/>
    <property type="project" value="UniProtKB-EC"/>
</dbReference>
<dbReference type="PANTHER" id="PTHR33307">
    <property type="entry name" value="ALPHA-RHAMNOSIDASE (EUROFUNG)"/>
    <property type="match status" value="1"/>
</dbReference>
<dbReference type="InterPro" id="IPR012341">
    <property type="entry name" value="6hp_glycosidase-like_sf"/>
</dbReference>
<organism evidence="6 7">
    <name type="scientific">Candidatus Gallimonas intestinavium</name>
    <dbReference type="NCBI Taxonomy" id="2838603"/>
    <lineage>
        <taxon>Bacteria</taxon>
        <taxon>Bacillati</taxon>
        <taxon>Bacillota</taxon>
        <taxon>Clostridia</taxon>
        <taxon>Candidatus Gallimonas</taxon>
    </lineage>
</organism>
<dbReference type="InterPro" id="IPR016007">
    <property type="entry name" value="Alpha_rhamnosid"/>
</dbReference>
<evidence type="ECO:0000259" key="4">
    <source>
        <dbReference type="Pfam" id="PF08531"/>
    </source>
</evidence>
<dbReference type="InterPro" id="IPR008902">
    <property type="entry name" value="Rhamnosid_concanavalin"/>
</dbReference>
<dbReference type="InterPro" id="IPR008928">
    <property type="entry name" value="6-hairpin_glycosidase_sf"/>
</dbReference>
<evidence type="ECO:0000259" key="3">
    <source>
        <dbReference type="Pfam" id="PF05592"/>
    </source>
</evidence>
<sequence>MIFSNRFFCGDSRVCTLQRHIPAPLFRHSFHIDTIPASFEVTICGLGVYELFVNGKRITKGYLAPYRSNPNHFVYYDHYDITPYLDAGENVVGIALGNGIMSSEMPVWGADKYPWRSAPCFAFAAEADGKFLFDGSVFVTHGSEVTFNDWHCTESIDARLAIKNWNDTGFDDSSWEKVSPACEPSGEKKLCTAEPVKEYDRRKPVKMWQGERGFIFDFGISGAGTYHLKIKGECGQQIEVYTSDCVIEGKKITNRNLYCWSLTDKMADKVQHDHLTLSGKPDEFEPRFTFRGFRFAEITGITQEQAQSLEITFILFSNGFASAGSFRCDNEQINRLQQCVIQSDRSNFIHFPLDCPQREKNGWTGDAALSCEQLLLNFDCANSLFVWLQNICKAQRDDGSLPGIVPTHTWGYDWGSGPAWDNVLFELPWRIYIYTGNDEAIKLCAPHMLKYLCYMSSKSSDSGLYAYGLEDWLPVNVHTPLCVTDTIMCRSIADTAEKCFWAVGMHQEAQYAASLSKEIKQAFRKEILRPHEYDGPLGANDTVATHAMAIYYGMYEEEELPSAIYKLKCRIKQSGGHIGFGALCNRVFWRVVGEHIGMDEALDIMLSETYPSFAALLKNGMTTLWEGFEYFEGDMAHVPAEIPQGFWSFDHHFWGDISAFWYRYLAGIRIDGPGRVEFAPMFSERVKNVCAEHVFAEGTLRVEIDRDGNSAHCRISVPRGISVRVSSPRGWASDAAELVCGENEVVFSKLG</sequence>
<evidence type="ECO:0000256" key="2">
    <source>
        <dbReference type="ARBA" id="ARBA00012652"/>
    </source>
</evidence>
<evidence type="ECO:0000313" key="6">
    <source>
        <dbReference type="EMBL" id="HIZ72989.1"/>
    </source>
</evidence>
<reference evidence="6" key="2">
    <citation type="submission" date="2021-04" db="EMBL/GenBank/DDBJ databases">
        <authorList>
            <person name="Gilroy R."/>
        </authorList>
    </citation>
    <scope>NUCLEOTIDE SEQUENCE</scope>
    <source>
        <strain evidence="6">ChiW7-2402</strain>
    </source>
</reference>
<comment type="catalytic activity">
    <reaction evidence="1">
        <text>Hydrolysis of terminal non-reducing alpha-L-rhamnose residues in alpha-L-rhamnosides.</text>
        <dbReference type="EC" id="3.2.1.40"/>
    </reaction>
</comment>
<reference evidence="6" key="1">
    <citation type="journal article" date="2021" name="PeerJ">
        <title>Extensive microbial diversity within the chicken gut microbiome revealed by metagenomics and culture.</title>
        <authorList>
            <person name="Gilroy R."/>
            <person name="Ravi A."/>
            <person name="Getino M."/>
            <person name="Pursley I."/>
            <person name="Horton D.L."/>
            <person name="Alikhan N.F."/>
            <person name="Baker D."/>
            <person name="Gharbi K."/>
            <person name="Hall N."/>
            <person name="Watson M."/>
            <person name="Adriaenssens E.M."/>
            <person name="Foster-Nyarko E."/>
            <person name="Jarju S."/>
            <person name="Secka A."/>
            <person name="Antonio M."/>
            <person name="Oren A."/>
            <person name="Chaudhuri R.R."/>
            <person name="La Ragione R."/>
            <person name="Hildebrand F."/>
            <person name="Pallen M.J."/>
        </authorList>
    </citation>
    <scope>NUCLEOTIDE SEQUENCE</scope>
    <source>
        <strain evidence="6">ChiW7-2402</strain>
    </source>
</reference>
<gene>
    <name evidence="6" type="ORF">H9964_05375</name>
</gene>
<dbReference type="Pfam" id="PF05592">
    <property type="entry name" value="Bac_rhamnosid"/>
    <property type="match status" value="1"/>
</dbReference>
<dbReference type="Pfam" id="PF17389">
    <property type="entry name" value="Bac_rhamnosid6H"/>
    <property type="match status" value="1"/>
</dbReference>
<dbReference type="GO" id="GO:0005975">
    <property type="term" value="P:carbohydrate metabolic process"/>
    <property type="evidence" value="ECO:0007669"/>
    <property type="project" value="InterPro"/>
</dbReference>
<dbReference type="InterPro" id="IPR013737">
    <property type="entry name" value="Bac_rhamnosid_N"/>
</dbReference>
<name>A0A9D2G4N8_9FIRM</name>
<evidence type="ECO:0000313" key="7">
    <source>
        <dbReference type="Proteomes" id="UP000824102"/>
    </source>
</evidence>
<dbReference type="Proteomes" id="UP000824102">
    <property type="component" value="Unassembled WGS sequence"/>
</dbReference>
<evidence type="ECO:0000259" key="5">
    <source>
        <dbReference type="Pfam" id="PF17389"/>
    </source>
</evidence>
<proteinExistence type="predicted"/>
<feature type="domain" description="Alpha-L-rhamnosidase concanavalin-like" evidence="3">
    <location>
        <begin position="213"/>
        <end position="309"/>
    </location>
</feature>
<feature type="domain" description="Alpha-L-rhamnosidase six-hairpin glycosidase" evidence="5">
    <location>
        <begin position="323"/>
        <end position="664"/>
    </location>
</feature>
<feature type="domain" description="Bacterial alpha-L-rhamnosidase N-terminal" evidence="4">
    <location>
        <begin position="40"/>
        <end position="197"/>
    </location>
</feature>
<keyword evidence="6" id="KW-0378">Hydrolase</keyword>
<dbReference type="InterPro" id="IPR035396">
    <property type="entry name" value="Bac_rhamnosid6H"/>
</dbReference>